<dbReference type="Gene3D" id="1.10.390.10">
    <property type="entry name" value="Neutral Protease Domain 2"/>
    <property type="match status" value="1"/>
</dbReference>
<organism evidence="13 14">
    <name type="scientific">Eiseniibacteriota bacterium</name>
    <dbReference type="NCBI Taxonomy" id="2212470"/>
    <lineage>
        <taxon>Bacteria</taxon>
        <taxon>Candidatus Eiseniibacteriota</taxon>
    </lineage>
</organism>
<comment type="catalytic activity">
    <reaction evidence="1">
        <text>Release of an N-terminal amino acid, Xaa-|-Yaa- from a peptide, amide or arylamide. Xaa is preferably Ala, but may be most amino acids including Pro (slow action). When a terminal hydrophobic residue is followed by a prolyl residue, the two may be released as an intact Xaa-Pro dipeptide.</text>
        <dbReference type="EC" id="3.4.11.2"/>
    </reaction>
</comment>
<comment type="cofactor">
    <cofactor evidence="2">
        <name>Zn(2+)</name>
        <dbReference type="ChEBI" id="CHEBI:29105"/>
    </cofactor>
</comment>
<dbReference type="CDD" id="cd09603">
    <property type="entry name" value="M1_APN_like"/>
    <property type="match status" value="1"/>
</dbReference>
<dbReference type="SUPFAM" id="SSF63737">
    <property type="entry name" value="Leukotriene A4 hydrolase N-terminal domain"/>
    <property type="match status" value="1"/>
</dbReference>
<comment type="similarity">
    <text evidence="3">Belongs to the peptidase M1 family.</text>
</comment>
<dbReference type="InterPro" id="IPR001930">
    <property type="entry name" value="Peptidase_M1"/>
</dbReference>
<evidence type="ECO:0000256" key="7">
    <source>
        <dbReference type="ARBA" id="ARBA00022670"/>
    </source>
</evidence>
<evidence type="ECO:0000256" key="10">
    <source>
        <dbReference type="ARBA" id="ARBA00022833"/>
    </source>
</evidence>
<keyword evidence="7" id="KW-0645">Protease</keyword>
<dbReference type="PRINTS" id="PR00756">
    <property type="entry name" value="ALADIPTASE"/>
</dbReference>
<dbReference type="EMBL" id="JBHPKH010000036">
    <property type="protein sequence ID" value="MFC1572757.1"/>
    <property type="molecule type" value="Genomic_DNA"/>
</dbReference>
<dbReference type="PANTHER" id="PTHR11533">
    <property type="entry name" value="PROTEASE M1 ZINC METALLOPROTEASE"/>
    <property type="match status" value="1"/>
</dbReference>
<evidence type="ECO:0000256" key="4">
    <source>
        <dbReference type="ARBA" id="ARBA00012564"/>
    </source>
</evidence>
<dbReference type="EC" id="3.4.11.2" evidence="4"/>
<reference evidence="13 14" key="1">
    <citation type="submission" date="2024-09" db="EMBL/GenBank/DDBJ databases">
        <authorList>
            <person name="D'Angelo T."/>
        </authorList>
    </citation>
    <scope>NUCLEOTIDE SEQUENCE [LARGE SCALE GENOMIC DNA]</scope>
    <source>
        <strain evidence="13">SAG AM-320-E07</strain>
    </source>
</reference>
<keyword evidence="10" id="KW-0862">Zinc</keyword>
<evidence type="ECO:0000256" key="11">
    <source>
        <dbReference type="ARBA" id="ARBA00023049"/>
    </source>
</evidence>
<gene>
    <name evidence="13" type="ORF">ACFL6M_04070</name>
</gene>
<evidence type="ECO:0000256" key="5">
    <source>
        <dbReference type="ARBA" id="ARBA00015611"/>
    </source>
</evidence>
<evidence type="ECO:0000256" key="8">
    <source>
        <dbReference type="ARBA" id="ARBA00022723"/>
    </source>
</evidence>
<dbReference type="InterPro" id="IPR042097">
    <property type="entry name" value="Aminopeptidase_N-like_N_sf"/>
</dbReference>
<evidence type="ECO:0000256" key="9">
    <source>
        <dbReference type="ARBA" id="ARBA00022801"/>
    </source>
</evidence>
<evidence type="ECO:0000259" key="12">
    <source>
        <dbReference type="Pfam" id="PF01433"/>
    </source>
</evidence>
<feature type="domain" description="Peptidase M1 membrane alanine aminopeptidase" evidence="12">
    <location>
        <begin position="291"/>
        <end position="489"/>
    </location>
</feature>
<dbReference type="InterPro" id="IPR027268">
    <property type="entry name" value="Peptidase_M4/M1_CTD_sf"/>
</dbReference>
<dbReference type="Gene3D" id="2.60.40.4070">
    <property type="match status" value="1"/>
</dbReference>
<dbReference type="InterPro" id="IPR014782">
    <property type="entry name" value="Peptidase_M1_dom"/>
</dbReference>
<evidence type="ECO:0000313" key="14">
    <source>
        <dbReference type="Proteomes" id="UP001593833"/>
    </source>
</evidence>
<comment type="caution">
    <text evidence="13">The sequence shown here is derived from an EMBL/GenBank/DDBJ whole genome shotgun (WGS) entry which is preliminary data.</text>
</comment>
<dbReference type="Proteomes" id="UP001593833">
    <property type="component" value="Unassembled WGS sequence"/>
</dbReference>
<evidence type="ECO:0000313" key="13">
    <source>
        <dbReference type="EMBL" id="MFC1572757.1"/>
    </source>
</evidence>
<sequence>MSILGSTTQPGTEARCQPRLPMRAIVAVLLVCFTLLLPGTARRTNGHCLADHRVEIENGDRGFDAHHYNLSIEIADSTLSGRLVMSAGTVADGLREIVLDLYNALDVTVVGSATHGVAAYSRGNNLITIILDAPLSVGELFEVAVDYGGKPPSVGGPVQGDPFNFAAHGSADDGTRAPSIFTLSVPNRCGAWWPCKDVLSDKATIDLSVTVLNGLVVASNGTMARPTYRPDGRTNYYWSHDYPISPYLVSLAVSNYVVLEDSVTIEADSGAVTVPLVYYVYPEDVENARYDFERVGDALAFYSTLFGPYPFRNEKYAMAEVMSGSGMEHQTCTSLGSKFVKGDRRHEWIYVHELAHQWWGDWVGLKDWRDVWLNEGFATYCEALWVEHTDGREAFLAYVADFDSDPPPEGMGFYGPIYDPPALFGPTPYKKGAWVLHMLRHIVGDNNFFEILRTFAERHGGEDAVDTADFQAVCEEIHGATLESFFSQWIHSPGRPHYRSRWGFTREGDDYELSLRITQTQDHLDVYEMPIDVEIETAAGTQSRVVENTERDQTFVLTLDDEPIDVRIDPANWILKALAPPLPPVSRLTPQPNPALGQCVISYVLPEESHVSLGVYDLAGRLIRSLVDQRQQGIEQVTSWDGRDDREQQVASGVYYLRLDTPSSAATTPVVLLR</sequence>
<dbReference type="Gene3D" id="2.60.40.1730">
    <property type="entry name" value="tricorn interacting facor f3 domain"/>
    <property type="match status" value="1"/>
</dbReference>
<keyword evidence="6 13" id="KW-0031">Aminopeptidase</keyword>
<keyword evidence="11" id="KW-0482">Metalloprotease</keyword>
<proteinExistence type="inferred from homology"/>
<dbReference type="SUPFAM" id="SSF55486">
    <property type="entry name" value="Metalloproteases ('zincins'), catalytic domain"/>
    <property type="match status" value="1"/>
</dbReference>
<evidence type="ECO:0000256" key="1">
    <source>
        <dbReference type="ARBA" id="ARBA00000098"/>
    </source>
</evidence>
<dbReference type="GO" id="GO:0004177">
    <property type="term" value="F:aminopeptidase activity"/>
    <property type="evidence" value="ECO:0007669"/>
    <property type="project" value="UniProtKB-KW"/>
</dbReference>
<dbReference type="Pfam" id="PF01433">
    <property type="entry name" value="Peptidase_M1"/>
    <property type="match status" value="1"/>
</dbReference>
<evidence type="ECO:0000256" key="6">
    <source>
        <dbReference type="ARBA" id="ARBA00022438"/>
    </source>
</evidence>
<keyword evidence="9" id="KW-0378">Hydrolase</keyword>
<keyword evidence="8" id="KW-0479">Metal-binding</keyword>
<dbReference type="InterPro" id="IPR026444">
    <property type="entry name" value="Secre_tail"/>
</dbReference>
<evidence type="ECO:0000256" key="2">
    <source>
        <dbReference type="ARBA" id="ARBA00001947"/>
    </source>
</evidence>
<evidence type="ECO:0000256" key="3">
    <source>
        <dbReference type="ARBA" id="ARBA00010136"/>
    </source>
</evidence>
<accession>A0ABV6YK98</accession>
<dbReference type="InterPro" id="IPR050344">
    <property type="entry name" value="Peptidase_M1_aminopeptidases"/>
</dbReference>
<protein>
    <recommendedName>
        <fullName evidence="5">Aminopeptidase N</fullName>
        <ecNumber evidence="4">3.4.11.2</ecNumber>
    </recommendedName>
</protein>
<name>A0ABV6YK98_UNCEI</name>
<keyword evidence="14" id="KW-1185">Reference proteome</keyword>
<dbReference type="NCBIfam" id="TIGR04183">
    <property type="entry name" value="Por_Secre_tail"/>
    <property type="match status" value="1"/>
</dbReference>
<dbReference type="PANTHER" id="PTHR11533:SF174">
    <property type="entry name" value="PUROMYCIN-SENSITIVE AMINOPEPTIDASE-RELATED"/>
    <property type="match status" value="1"/>
</dbReference>